<feature type="compositionally biased region" description="Basic and acidic residues" evidence="7">
    <location>
        <begin position="370"/>
        <end position="384"/>
    </location>
</feature>
<name>A0A9P0H0N0_NEZVI</name>
<dbReference type="InterPro" id="IPR012677">
    <property type="entry name" value="Nucleotide-bd_a/b_plait_sf"/>
</dbReference>
<keyword evidence="2 5" id="KW-0863">Zinc-finger</keyword>
<evidence type="ECO:0000256" key="5">
    <source>
        <dbReference type="PROSITE-ProRule" id="PRU00134"/>
    </source>
</evidence>
<keyword evidence="1" id="KW-0479">Metal-binding</keyword>
<dbReference type="InterPro" id="IPR002893">
    <property type="entry name" value="Znf_MYND"/>
</dbReference>
<evidence type="ECO:0000259" key="10">
    <source>
        <dbReference type="PROSITE" id="PS50865"/>
    </source>
</evidence>
<evidence type="ECO:0000256" key="2">
    <source>
        <dbReference type="ARBA" id="ARBA00022771"/>
    </source>
</evidence>
<evidence type="ECO:0000259" key="9">
    <source>
        <dbReference type="PROSITE" id="PS50304"/>
    </source>
</evidence>
<dbReference type="Gene3D" id="2.30.30.140">
    <property type="match status" value="3"/>
</dbReference>
<feature type="compositionally biased region" description="Polar residues" evidence="7">
    <location>
        <begin position="393"/>
        <end position="405"/>
    </location>
</feature>
<feature type="region of interest" description="Disordered" evidence="7">
    <location>
        <begin position="365"/>
        <end position="384"/>
    </location>
</feature>
<dbReference type="InterPro" id="IPR000504">
    <property type="entry name" value="RRM_dom"/>
</dbReference>
<evidence type="ECO:0000259" key="8">
    <source>
        <dbReference type="PROSITE" id="PS50102"/>
    </source>
</evidence>
<dbReference type="SMART" id="SM00333">
    <property type="entry name" value="TUDOR"/>
    <property type="match status" value="3"/>
</dbReference>
<dbReference type="PROSITE" id="PS50304">
    <property type="entry name" value="TUDOR"/>
    <property type="match status" value="3"/>
</dbReference>
<evidence type="ECO:0000256" key="4">
    <source>
        <dbReference type="ARBA" id="ARBA00022884"/>
    </source>
</evidence>
<dbReference type="InterPro" id="IPR050621">
    <property type="entry name" value="Tudor_domain_containing"/>
</dbReference>
<feature type="domain" description="Tudor" evidence="9">
    <location>
        <begin position="519"/>
        <end position="575"/>
    </location>
</feature>
<dbReference type="SUPFAM" id="SSF54928">
    <property type="entry name" value="RNA-binding domain, RBD"/>
    <property type="match status" value="1"/>
</dbReference>
<dbReference type="SUPFAM" id="SSF144232">
    <property type="entry name" value="HIT/MYND zinc finger-like"/>
    <property type="match status" value="1"/>
</dbReference>
<evidence type="ECO:0000313" key="11">
    <source>
        <dbReference type="EMBL" id="CAH1390481.1"/>
    </source>
</evidence>
<feature type="compositionally biased region" description="Basic residues" evidence="7">
    <location>
        <begin position="414"/>
        <end position="424"/>
    </location>
</feature>
<feature type="domain" description="Tudor" evidence="9">
    <location>
        <begin position="1076"/>
        <end position="1135"/>
    </location>
</feature>
<feature type="region of interest" description="Disordered" evidence="7">
    <location>
        <begin position="393"/>
        <end position="440"/>
    </location>
</feature>
<dbReference type="InterPro" id="IPR035979">
    <property type="entry name" value="RBD_domain_sf"/>
</dbReference>
<evidence type="ECO:0008006" key="13">
    <source>
        <dbReference type="Google" id="ProtNLM"/>
    </source>
</evidence>
<organism evidence="11 12">
    <name type="scientific">Nezara viridula</name>
    <name type="common">Southern green stink bug</name>
    <name type="synonym">Cimex viridulus</name>
    <dbReference type="NCBI Taxonomy" id="85310"/>
    <lineage>
        <taxon>Eukaryota</taxon>
        <taxon>Metazoa</taxon>
        <taxon>Ecdysozoa</taxon>
        <taxon>Arthropoda</taxon>
        <taxon>Hexapoda</taxon>
        <taxon>Insecta</taxon>
        <taxon>Pterygota</taxon>
        <taxon>Neoptera</taxon>
        <taxon>Paraneoptera</taxon>
        <taxon>Hemiptera</taxon>
        <taxon>Heteroptera</taxon>
        <taxon>Panheteroptera</taxon>
        <taxon>Pentatomomorpha</taxon>
        <taxon>Pentatomoidea</taxon>
        <taxon>Pentatomidae</taxon>
        <taxon>Pentatominae</taxon>
        <taxon>Nezara</taxon>
    </lineage>
</organism>
<keyword evidence="3" id="KW-0862">Zinc</keyword>
<dbReference type="CDD" id="cd20379">
    <property type="entry name" value="Tudor_dTUD-like"/>
    <property type="match status" value="1"/>
</dbReference>
<dbReference type="Gene3D" id="6.10.140.2220">
    <property type="match status" value="1"/>
</dbReference>
<proteinExistence type="predicted"/>
<gene>
    <name evidence="11" type="ORF">NEZAVI_LOCUS1681</name>
</gene>
<sequence>MAGRGSFPAYFAPDYNQMKDDYHNPELNSYDTGPGSYLQNNLPKEGANTKLYVTNIPSRLTEDGLMHIFSCEGETPENVYIHKKHSQHSNSNTYWGFVTFKSIAAASNAMVAIHKRPPYNFFVHFARSNDDDKADVNKDRLSIEEKSSIDKSPREHNIIPSSRGRGKLPPMKGLPPSTFRAIPTNNEPYIDDLGEDYCPGRFYHCDISFEQNVSNSVFSHFADGEYDDGKRKITMGRGSYVASKKKQSVEVSCEELQDMEQRVAAYLGNKTKNFLFDKDAFISSETKLSLPMKPGSCSYCSRPAIYICSRCKCWYCTNYCRKMDWNVHNKICVPRELKFQDGFPVYQTESETPCPAEHYNKCKGLTSKGDGSDHDQSGHELDKTSFSDESLKSFASGNKLSPNNDKTSRTSGNRSRRGKQKGKYKNAPQRSYKNVETDVCIKGPSPISNRRIASNLQDDEKSYQDEPPLPTNIFSKVTVGALGQGGEFYAYKVDDYMKQANIMSKLGEYCKSGNTSCAEIKMGAKCIAPFEGDWFRAEIINISVDSVKVLFVDFGNESLIMKKDLKKLPEDFAREPPMAYKFVLADSTSNPTLEIDMTLALKPVSQDMHGGWIAQVEGVKYPENYEKLEDGTTVCSISSTDCLTNKQISHFLSLLQNNDSATLVIGKIMNEEFLTGSIIVSGQIPVYQEISKIIGEEVVPDSNMNLIPGKMLAAKWKNNWYRGYLMIVRDRNPVVALVDKGIVIIPDHVAELPKKVINIPDCGVRVIFEKPILNKNMAGETVSIKNVSYDHENNHVHGEIEDFGKVIILPWVPAFEDAGLDCIKISSGSKVQISAYHSPSAIYVQSCDPANKTICSEILQDVASYTKGQPLKRNPLLGEFLACRYIEDGYYYRAQVFQKEGDKYKVNFVDYGNTELVSLSDMKQLPDHLKRVPCCAVKVGLKNVPNIAFNTQCMKFLNELAANMIEMFITYEKDLREVTLELREGDNVNKVLFNLLEPSWTKPGFNPLRTHIFMGSEIKYEVWNERSKFEVVVASVIRHDTVLALRPGSGLLNHVERTLTPMITEYCESKPNEPYNPRRSELCLAKFHEDGKWYRALCLKSYQHNAAEVFYFDYGNSGEVLHRCIRKMVPEFMEAPAVLKCCEIYGLSEKVPEPQASKLKEYLTTLRTEVEVIEDEGSGNSVLRIPAVENYASQLGIQIKYPKSVKNILLN</sequence>
<protein>
    <recommendedName>
        <fullName evidence="13">Tudor domain-containing protein 1</fullName>
    </recommendedName>
</protein>
<dbReference type="InterPro" id="IPR035437">
    <property type="entry name" value="SNase_OB-fold_sf"/>
</dbReference>
<dbReference type="GO" id="GO:0003723">
    <property type="term" value="F:RNA binding"/>
    <property type="evidence" value="ECO:0007669"/>
    <property type="project" value="UniProtKB-UniRule"/>
</dbReference>
<dbReference type="Pfam" id="PF00076">
    <property type="entry name" value="RRM_1"/>
    <property type="match status" value="1"/>
</dbReference>
<dbReference type="AlphaFoldDB" id="A0A9P0H0N0"/>
<dbReference type="SUPFAM" id="SSF63748">
    <property type="entry name" value="Tudor/PWWP/MBT"/>
    <property type="match status" value="3"/>
</dbReference>
<accession>A0A9P0H0N0</accession>
<keyword evidence="4 6" id="KW-0694">RNA-binding</keyword>
<dbReference type="PROSITE" id="PS50102">
    <property type="entry name" value="RRM"/>
    <property type="match status" value="1"/>
</dbReference>
<dbReference type="PROSITE" id="PS50865">
    <property type="entry name" value="ZF_MYND_2"/>
    <property type="match status" value="1"/>
</dbReference>
<dbReference type="GO" id="GO:0005737">
    <property type="term" value="C:cytoplasm"/>
    <property type="evidence" value="ECO:0007669"/>
    <property type="project" value="UniProtKB-ARBA"/>
</dbReference>
<feature type="domain" description="MYND-type" evidence="10">
    <location>
        <begin position="297"/>
        <end position="332"/>
    </location>
</feature>
<feature type="domain" description="Tudor" evidence="9">
    <location>
        <begin position="874"/>
        <end position="932"/>
    </location>
</feature>
<evidence type="ECO:0000256" key="3">
    <source>
        <dbReference type="ARBA" id="ARBA00022833"/>
    </source>
</evidence>
<dbReference type="InterPro" id="IPR002999">
    <property type="entry name" value="Tudor"/>
</dbReference>
<dbReference type="SMART" id="SM00360">
    <property type="entry name" value="RRM"/>
    <property type="match status" value="1"/>
</dbReference>
<dbReference type="PANTHER" id="PTHR22948:SF72">
    <property type="entry name" value="TUDOR DOMAIN-CONTAINING PROTEIN"/>
    <property type="match status" value="1"/>
</dbReference>
<dbReference type="EMBL" id="OV725077">
    <property type="protein sequence ID" value="CAH1390481.1"/>
    <property type="molecule type" value="Genomic_DNA"/>
</dbReference>
<dbReference type="OrthoDB" id="6600247at2759"/>
<feature type="compositionally biased region" description="Basic and acidic residues" evidence="7">
    <location>
        <begin position="146"/>
        <end position="157"/>
    </location>
</feature>
<evidence type="ECO:0000313" key="12">
    <source>
        <dbReference type="Proteomes" id="UP001152798"/>
    </source>
</evidence>
<reference evidence="11" key="1">
    <citation type="submission" date="2022-01" db="EMBL/GenBank/DDBJ databases">
        <authorList>
            <person name="King R."/>
        </authorList>
    </citation>
    <scope>NUCLEOTIDE SEQUENCE</scope>
</reference>
<evidence type="ECO:0000256" key="1">
    <source>
        <dbReference type="ARBA" id="ARBA00022723"/>
    </source>
</evidence>
<feature type="domain" description="RRM" evidence="8">
    <location>
        <begin position="49"/>
        <end position="128"/>
    </location>
</feature>
<dbReference type="Pfam" id="PF00567">
    <property type="entry name" value="TUDOR"/>
    <property type="match status" value="3"/>
</dbReference>
<dbReference type="PANTHER" id="PTHR22948">
    <property type="entry name" value="TUDOR DOMAIN CONTAINING PROTEIN"/>
    <property type="match status" value="1"/>
</dbReference>
<dbReference type="FunFam" id="2.30.30.140:FF:000018">
    <property type="entry name" value="Serine/threonine-protein kinase 31"/>
    <property type="match status" value="1"/>
</dbReference>
<dbReference type="Proteomes" id="UP001152798">
    <property type="component" value="Chromosome 1"/>
</dbReference>
<dbReference type="Gene3D" id="3.30.70.330">
    <property type="match status" value="1"/>
</dbReference>
<evidence type="ECO:0000256" key="7">
    <source>
        <dbReference type="SAM" id="MobiDB-lite"/>
    </source>
</evidence>
<keyword evidence="12" id="KW-1185">Reference proteome</keyword>
<dbReference type="Gene3D" id="2.40.50.90">
    <property type="match status" value="1"/>
</dbReference>
<feature type="region of interest" description="Disordered" evidence="7">
    <location>
        <begin position="146"/>
        <end position="172"/>
    </location>
</feature>
<evidence type="ECO:0000256" key="6">
    <source>
        <dbReference type="PROSITE-ProRule" id="PRU00176"/>
    </source>
</evidence>
<dbReference type="GO" id="GO:0008270">
    <property type="term" value="F:zinc ion binding"/>
    <property type="evidence" value="ECO:0007669"/>
    <property type="project" value="UniProtKB-KW"/>
</dbReference>